<dbReference type="PANTHER" id="PTHR38463">
    <property type="entry name" value="STRESS RESPONSE PROTEIN YSNF"/>
    <property type="match status" value="1"/>
</dbReference>
<feature type="domain" description="General stress protein 17M-like" evidence="2">
    <location>
        <begin position="6"/>
        <end position="99"/>
    </location>
</feature>
<dbReference type="InterPro" id="IPR052967">
    <property type="entry name" value="Stress_Response_Assoc"/>
</dbReference>
<proteinExistence type="predicted"/>
<protein>
    <submittedName>
        <fullName evidence="3">Uncharacterized protein (TIGR02271 family)</fullName>
    </submittedName>
</protein>
<dbReference type="EMBL" id="JBEPME010000001">
    <property type="protein sequence ID" value="MET3656501.1"/>
    <property type="molecule type" value="Genomic_DNA"/>
</dbReference>
<evidence type="ECO:0000259" key="2">
    <source>
        <dbReference type="Pfam" id="PF11181"/>
    </source>
</evidence>
<dbReference type="RefSeq" id="WP_338656264.1">
    <property type="nucleotide sequence ID" value="NZ_CP146246.1"/>
</dbReference>
<dbReference type="Pfam" id="PF09557">
    <property type="entry name" value="DUF2382"/>
    <property type="match status" value="1"/>
</dbReference>
<dbReference type="InterPro" id="IPR019060">
    <property type="entry name" value="DUF2382"/>
</dbReference>
<evidence type="ECO:0000313" key="3">
    <source>
        <dbReference type="EMBL" id="MET3656501.1"/>
    </source>
</evidence>
<dbReference type="PANTHER" id="PTHR38463:SF1">
    <property type="entry name" value="STRESS RESPONSE PROTEIN YSNF"/>
    <property type="match status" value="1"/>
</dbReference>
<accession>A0ABV2K5Z2</accession>
<gene>
    <name evidence="3" type="ORF">ABIC55_001585</name>
</gene>
<evidence type="ECO:0000259" key="1">
    <source>
        <dbReference type="Pfam" id="PF09557"/>
    </source>
</evidence>
<dbReference type="Proteomes" id="UP001549104">
    <property type="component" value="Unassembled WGS sequence"/>
</dbReference>
<comment type="caution">
    <text evidence="3">The sequence shown here is derived from an EMBL/GenBank/DDBJ whole genome shotgun (WGS) entry which is preliminary data.</text>
</comment>
<organism evidence="3 4">
    <name type="scientific">Sporosarcina psychrophila</name>
    <name type="common">Bacillus psychrophilus</name>
    <dbReference type="NCBI Taxonomy" id="1476"/>
    <lineage>
        <taxon>Bacteria</taxon>
        <taxon>Bacillati</taxon>
        <taxon>Bacillota</taxon>
        <taxon>Bacilli</taxon>
        <taxon>Bacillales</taxon>
        <taxon>Caryophanaceae</taxon>
        <taxon>Sporosarcina</taxon>
    </lineage>
</organism>
<sequence>MADKKFVGTFHNETQVLNKIDELKAQGYTENDIYIVTNDADTLSIIRGETDVDLRSPEGNWMDKFIAFLSGDEPVKGAFTNMGFTDEESNRYFNEVKAGGILLYVDQEYGNLYGNQGTEYQAGYTDPNIGSNLVVDDYDNPNLAMNSQGLGLGTDAEQEEHLRLHEEKLNVDKERYQAGEVNVSKHIVEETQTVEVPVTREEVYIERRAVTEETAAGEVFDDGENIHIPVMEERVEVTKRPVVSEEIVVGKREVHDTETVNETVRREEADIDRTDAVLDERDGTAIHSLDTNPFERNELNNDSLIDRKRF</sequence>
<reference evidence="3 4" key="1">
    <citation type="submission" date="2024-06" db="EMBL/GenBank/DDBJ databases">
        <title>Sorghum-associated microbial communities from plants grown in Nebraska, USA.</title>
        <authorList>
            <person name="Schachtman D."/>
        </authorList>
    </citation>
    <scope>NUCLEOTIDE SEQUENCE [LARGE SCALE GENOMIC DNA]</scope>
    <source>
        <strain evidence="3 4">1288</strain>
    </source>
</reference>
<dbReference type="Pfam" id="PF11181">
    <property type="entry name" value="YflT"/>
    <property type="match status" value="1"/>
</dbReference>
<feature type="domain" description="DUF2382" evidence="1">
    <location>
        <begin position="162"/>
        <end position="271"/>
    </location>
</feature>
<keyword evidence="4" id="KW-1185">Reference proteome</keyword>
<evidence type="ECO:0000313" key="4">
    <source>
        <dbReference type="Proteomes" id="UP001549104"/>
    </source>
</evidence>
<name>A0ABV2K5Z2_SPOPS</name>
<dbReference type="InterPro" id="IPR025889">
    <property type="entry name" value="GSP17M-like_dom"/>
</dbReference>
<dbReference type="NCBIfam" id="TIGR02271">
    <property type="entry name" value="YsnF/AvaK domain"/>
    <property type="match status" value="1"/>
</dbReference>